<protein>
    <submittedName>
        <fullName evidence="2">Uncharacterized protein</fullName>
    </submittedName>
</protein>
<evidence type="ECO:0000256" key="1">
    <source>
        <dbReference type="SAM" id="Coils"/>
    </source>
</evidence>
<dbReference type="AlphaFoldDB" id="A0AAE0GTT1"/>
<name>A0AAE0GTT1_9CHLO</name>
<keyword evidence="1" id="KW-0175">Coiled coil</keyword>
<proteinExistence type="predicted"/>
<evidence type="ECO:0000313" key="3">
    <source>
        <dbReference type="Proteomes" id="UP001190700"/>
    </source>
</evidence>
<comment type="caution">
    <text evidence="2">The sequence shown here is derived from an EMBL/GenBank/DDBJ whole genome shotgun (WGS) entry which is preliminary data.</text>
</comment>
<keyword evidence="3" id="KW-1185">Reference proteome</keyword>
<organism evidence="2 3">
    <name type="scientific">Cymbomonas tetramitiformis</name>
    <dbReference type="NCBI Taxonomy" id="36881"/>
    <lineage>
        <taxon>Eukaryota</taxon>
        <taxon>Viridiplantae</taxon>
        <taxon>Chlorophyta</taxon>
        <taxon>Pyramimonadophyceae</taxon>
        <taxon>Pyramimonadales</taxon>
        <taxon>Pyramimonadaceae</taxon>
        <taxon>Cymbomonas</taxon>
    </lineage>
</organism>
<reference evidence="2 3" key="1">
    <citation type="journal article" date="2015" name="Genome Biol. Evol.">
        <title>Comparative Genomics of a Bacterivorous Green Alga Reveals Evolutionary Causalities and Consequences of Phago-Mixotrophic Mode of Nutrition.</title>
        <authorList>
            <person name="Burns J.A."/>
            <person name="Paasch A."/>
            <person name="Narechania A."/>
            <person name="Kim E."/>
        </authorList>
    </citation>
    <scope>NUCLEOTIDE SEQUENCE [LARGE SCALE GENOMIC DNA]</scope>
    <source>
        <strain evidence="2 3">PLY_AMNH</strain>
    </source>
</reference>
<gene>
    <name evidence="2" type="ORF">CYMTET_8247</name>
</gene>
<sequence>MATIEVDLQAVIEERDAFKHKFAQAQETISVERNSSIEREEYLTQRQEGLEQIVHLLNQKCDETEVKQKEEHSKVLMLERERAQLRKVLGTKPDEDLWHAVATLQQEHNKALEREADLLQKLEEASITFDQKEQELERASTTAELFRVREESKVNLLRMRQAHERSMKEKDKEVIALRNAVELQTFEIAYLRNQVIASGVLDGPKGLQKSTTSALSQLESAVDSVDEEGSSFSKSQPCLGDFSQLGALL</sequence>
<dbReference type="EMBL" id="LGRX02002512">
    <property type="protein sequence ID" value="KAK3284085.1"/>
    <property type="molecule type" value="Genomic_DNA"/>
</dbReference>
<evidence type="ECO:0000313" key="2">
    <source>
        <dbReference type="EMBL" id="KAK3284085.1"/>
    </source>
</evidence>
<feature type="coiled-coil region" evidence="1">
    <location>
        <begin position="101"/>
        <end position="142"/>
    </location>
</feature>
<accession>A0AAE0GTT1</accession>
<dbReference type="Proteomes" id="UP001190700">
    <property type="component" value="Unassembled WGS sequence"/>
</dbReference>